<organism evidence="2 3">
    <name type="scientific">Candidatus Kaiserbacteria bacterium GWA2_50_9</name>
    <dbReference type="NCBI Taxonomy" id="1798474"/>
    <lineage>
        <taxon>Bacteria</taxon>
        <taxon>Candidatus Kaiseribacteriota</taxon>
    </lineage>
</organism>
<name>A0A1F6BTF9_9BACT</name>
<feature type="domain" description="Dilute" evidence="1">
    <location>
        <begin position="1"/>
        <end position="139"/>
    </location>
</feature>
<dbReference type="PROSITE" id="PS51126">
    <property type="entry name" value="DILUTE"/>
    <property type="match status" value="1"/>
</dbReference>
<reference evidence="2 3" key="1">
    <citation type="journal article" date="2016" name="Nat. Commun.">
        <title>Thousands of microbial genomes shed light on interconnected biogeochemical processes in an aquifer system.</title>
        <authorList>
            <person name="Anantharaman K."/>
            <person name="Brown C.T."/>
            <person name="Hug L.A."/>
            <person name="Sharon I."/>
            <person name="Castelle C.J."/>
            <person name="Probst A.J."/>
            <person name="Thomas B.C."/>
            <person name="Singh A."/>
            <person name="Wilkins M.J."/>
            <person name="Karaoz U."/>
            <person name="Brodie E.L."/>
            <person name="Williams K.H."/>
            <person name="Hubbard S.S."/>
            <person name="Banfield J.F."/>
        </authorList>
    </citation>
    <scope>NUCLEOTIDE SEQUENCE [LARGE SCALE GENOMIC DNA]</scope>
</reference>
<sequence length="139" mass="16117">MPIDLNKFFWTKFEEALSRGEWVLLDVMVDEIKFGNDGLKKWCEKQKQKGLMQSITDDHRNRGAEINNTYKMIDDVTGKSTGDTYLIAYAESNKLVVFSREAPRKGNGDLYKIPDVCKALKVEQIYKPREFLEAIGYRN</sequence>
<comment type="caution">
    <text evidence="2">The sequence shown here is derived from an EMBL/GenBank/DDBJ whole genome shotgun (WGS) entry which is preliminary data.</text>
</comment>
<evidence type="ECO:0000313" key="3">
    <source>
        <dbReference type="Proteomes" id="UP000179014"/>
    </source>
</evidence>
<dbReference type="Pfam" id="PF14367">
    <property type="entry name" value="DUF4411"/>
    <property type="match status" value="1"/>
</dbReference>
<gene>
    <name evidence="2" type="ORF">A2118_03780</name>
</gene>
<proteinExistence type="predicted"/>
<evidence type="ECO:0000259" key="1">
    <source>
        <dbReference type="PROSITE" id="PS51126"/>
    </source>
</evidence>
<dbReference type="InterPro" id="IPR002710">
    <property type="entry name" value="Dilute_dom"/>
</dbReference>
<dbReference type="AlphaFoldDB" id="A0A1F6BTF9"/>
<dbReference type="STRING" id="1798474.A2118_03780"/>
<accession>A0A1F6BTF9</accession>
<dbReference type="Proteomes" id="UP000179014">
    <property type="component" value="Unassembled WGS sequence"/>
</dbReference>
<dbReference type="InterPro" id="IPR016541">
    <property type="entry name" value="UCP008505"/>
</dbReference>
<dbReference type="EMBL" id="MFKN01000035">
    <property type="protein sequence ID" value="OGG40249.1"/>
    <property type="molecule type" value="Genomic_DNA"/>
</dbReference>
<evidence type="ECO:0000313" key="2">
    <source>
        <dbReference type="EMBL" id="OGG40249.1"/>
    </source>
</evidence>
<protein>
    <recommendedName>
        <fullName evidence="1">Dilute domain-containing protein</fullName>
    </recommendedName>
</protein>